<sequence length="410" mass="46914">MKRFLLLLLALFLIFLVLTYWSVSIGPEKVKLSEVVERDGDSVTVIATNVYESNVIKRFMQGRNYREAWEARVKVPVLNLDSMKVVEEGGGQQTHSLDLMSSSGVLYSLRSINKDPDPLIPGIARTLGLENIVVDGVSAQHPYGAILSAALADAAGILHTHPRAVYVPKQKNLDKWNDSFGNRLYLLEYETEGKVNWTRFPNVSEIMDTDDLQELKLKHQEKVSIDKRAFIRARLFDIWIGDWDRHAKQWGWVVIEKNGNFKAVPLGGDRDNAFFKIDGVIPTLLTNELVQPMVRPFEKDVDHLPGYVYPVDMYFLRNVPEKVFIEEARSLQKIFTDEKINEAFKAWPEVVNALNFADISEKLKTRRNNLTKYAAAFREEIQERELLSTPLKGSEDKELPEDLIKCFDCL</sequence>
<proteinExistence type="predicted"/>
<protein>
    <submittedName>
        <fullName evidence="1">Uncharacterized protein</fullName>
    </submittedName>
</protein>
<dbReference type="OrthoDB" id="333971at2"/>
<evidence type="ECO:0000313" key="1">
    <source>
        <dbReference type="EMBL" id="SEF06065.1"/>
    </source>
</evidence>
<reference evidence="1 2" key="1">
    <citation type="submission" date="2016-10" db="EMBL/GenBank/DDBJ databases">
        <authorList>
            <person name="de Groot N.N."/>
        </authorList>
    </citation>
    <scope>NUCLEOTIDE SEQUENCE [LARGE SCALE GENOMIC DNA]</scope>
    <source>
        <strain evidence="1 2">DSM 23553</strain>
    </source>
</reference>
<dbReference type="InterPro" id="IPR010916">
    <property type="entry name" value="TonB_box_CS"/>
</dbReference>
<evidence type="ECO:0000313" key="2">
    <source>
        <dbReference type="Proteomes" id="UP000199448"/>
    </source>
</evidence>
<name>A0A1H5NWU4_9FLAO</name>
<dbReference type="EMBL" id="FNUG01000006">
    <property type="protein sequence ID" value="SEF06065.1"/>
    <property type="molecule type" value="Genomic_DNA"/>
</dbReference>
<dbReference type="AlphaFoldDB" id="A0A1H5NWU4"/>
<dbReference type="RefSeq" id="WP_093113778.1">
    <property type="nucleotide sequence ID" value="NZ_FNGG01000006.1"/>
</dbReference>
<dbReference type="Proteomes" id="UP000199448">
    <property type="component" value="Unassembled WGS sequence"/>
</dbReference>
<organism evidence="1 2">
    <name type="scientific">Salinimicrobium catena</name>
    <dbReference type="NCBI Taxonomy" id="390640"/>
    <lineage>
        <taxon>Bacteria</taxon>
        <taxon>Pseudomonadati</taxon>
        <taxon>Bacteroidota</taxon>
        <taxon>Flavobacteriia</taxon>
        <taxon>Flavobacteriales</taxon>
        <taxon>Flavobacteriaceae</taxon>
        <taxon>Salinimicrobium</taxon>
    </lineage>
</organism>
<gene>
    <name evidence="1" type="ORF">SAMN04488034_106104</name>
</gene>
<dbReference type="STRING" id="390640.SAMN04488034_106104"/>
<keyword evidence="2" id="KW-1185">Reference proteome</keyword>
<accession>A0A1H5NWU4</accession>
<dbReference type="PROSITE" id="PS00430">
    <property type="entry name" value="TONB_DEPENDENT_REC_1"/>
    <property type="match status" value="1"/>
</dbReference>